<proteinExistence type="predicted"/>
<evidence type="ECO:0000313" key="3">
    <source>
        <dbReference type="Proteomes" id="UP000000647"/>
    </source>
</evidence>
<evidence type="ECO:0000256" key="1">
    <source>
        <dbReference type="SAM" id="MobiDB-lite"/>
    </source>
</evidence>
<reference evidence="2 3" key="2">
    <citation type="journal article" date="2013" name="Stand. Genomic Sci.">
        <title>Complete genome sequence of Halorhodospira halophila SL1.</title>
        <authorList>
            <person name="Challacombe J.F."/>
            <person name="Majid S."/>
            <person name="Deole R."/>
            <person name="Brettin T.S."/>
            <person name="Bruce D."/>
            <person name="Delano S.F."/>
            <person name="Detter J.C."/>
            <person name="Gleasner C.D."/>
            <person name="Han C.S."/>
            <person name="Misra M."/>
            <person name="Reitenga K.G."/>
            <person name="Mikhailova N."/>
            <person name="Woyke T."/>
            <person name="Pitluck S."/>
            <person name="Nolan M."/>
            <person name="Land M.L."/>
            <person name="Saunders E."/>
            <person name="Tapia R."/>
            <person name="Lapidus A."/>
            <person name="Ivanova N."/>
            <person name="Hoff W.D."/>
        </authorList>
    </citation>
    <scope>NUCLEOTIDE SEQUENCE [LARGE SCALE GENOMIC DNA]</scope>
    <source>
        <strain evidence="3">DSM 244 / SL1</strain>
    </source>
</reference>
<keyword evidence="3" id="KW-1185">Reference proteome</keyword>
<dbReference type="STRING" id="349124.Hhal_0953"/>
<organism evidence="2 3">
    <name type="scientific">Halorhodospira halophila (strain DSM 244 / SL1)</name>
    <name type="common">Ectothiorhodospira halophila (strain DSM 244 / SL1)</name>
    <dbReference type="NCBI Taxonomy" id="349124"/>
    <lineage>
        <taxon>Bacteria</taxon>
        <taxon>Pseudomonadati</taxon>
        <taxon>Pseudomonadota</taxon>
        <taxon>Gammaproteobacteria</taxon>
        <taxon>Chromatiales</taxon>
        <taxon>Ectothiorhodospiraceae</taxon>
        <taxon>Halorhodospira</taxon>
    </lineage>
</organism>
<name>A1WVL7_HALHL</name>
<dbReference type="Proteomes" id="UP000000647">
    <property type="component" value="Chromosome"/>
</dbReference>
<dbReference type="AlphaFoldDB" id="A1WVL7"/>
<accession>A1WVL7</accession>
<dbReference type="KEGG" id="hha:Hhal_0953"/>
<gene>
    <name evidence="2" type="ordered locus">Hhal_0953</name>
</gene>
<protein>
    <submittedName>
        <fullName evidence="2">Uncharacterized protein</fullName>
    </submittedName>
</protein>
<sequence>MHVEANRSPYLNPAERLRGGQRTQQPPAAGQPDFARHAEAARSSPLVRPPAQPTEGLASGNVGPPSPQAGGVGGFQPPELIAARFDGQERSLTPQAGLHAGGGQAGSGHYSPRPDTEDLPRGLQQLVEVQAMAQPDVLGRGGRLDLTV</sequence>
<reference evidence="3" key="1">
    <citation type="submission" date="2006-12" db="EMBL/GenBank/DDBJ databases">
        <title>Complete sequence of Halorhodospira halophila SL1.</title>
        <authorList>
            <consortium name="US DOE Joint Genome Institute"/>
            <person name="Copeland A."/>
            <person name="Lucas S."/>
            <person name="Lapidus A."/>
            <person name="Barry K."/>
            <person name="Detter J.C."/>
            <person name="Glavina del Rio T."/>
            <person name="Hammon N."/>
            <person name="Israni S."/>
            <person name="Dalin E."/>
            <person name="Tice H."/>
            <person name="Pitluck S."/>
            <person name="Saunders E."/>
            <person name="Brettin T."/>
            <person name="Bruce D."/>
            <person name="Han C."/>
            <person name="Tapia R."/>
            <person name="Schmutz J."/>
            <person name="Larimer F."/>
            <person name="Land M."/>
            <person name="Hauser L."/>
            <person name="Kyrpides N."/>
            <person name="Mikhailova N."/>
            <person name="Hoff W."/>
            <person name="Richardson P."/>
        </authorList>
    </citation>
    <scope>NUCLEOTIDE SEQUENCE [LARGE SCALE GENOMIC DNA]</scope>
    <source>
        <strain evidence="3">DSM 244 / SL1</strain>
    </source>
</reference>
<dbReference type="RefSeq" id="WP_011813752.1">
    <property type="nucleotide sequence ID" value="NC_008789.1"/>
</dbReference>
<dbReference type="EMBL" id="CP000544">
    <property type="protein sequence ID" value="ABM61729.1"/>
    <property type="molecule type" value="Genomic_DNA"/>
</dbReference>
<feature type="region of interest" description="Disordered" evidence="1">
    <location>
        <begin position="1"/>
        <end position="119"/>
    </location>
</feature>
<evidence type="ECO:0000313" key="2">
    <source>
        <dbReference type="EMBL" id="ABM61729.1"/>
    </source>
</evidence>
<dbReference type="HOGENOM" id="CLU_1756286_0_0_6"/>